<name>A0ACB8Z5Q9_ARCLA</name>
<comment type="caution">
    <text evidence="1">The sequence shown here is derived from an EMBL/GenBank/DDBJ whole genome shotgun (WGS) entry which is preliminary data.</text>
</comment>
<protein>
    <submittedName>
        <fullName evidence="1">Uncharacterized protein</fullName>
    </submittedName>
</protein>
<evidence type="ECO:0000313" key="2">
    <source>
        <dbReference type="Proteomes" id="UP001055879"/>
    </source>
</evidence>
<proteinExistence type="predicted"/>
<reference evidence="1 2" key="2">
    <citation type="journal article" date="2022" name="Mol. Ecol. Resour.">
        <title>The genomes of chicory, endive, great burdock and yacon provide insights into Asteraceae paleo-polyploidization history and plant inulin production.</title>
        <authorList>
            <person name="Fan W."/>
            <person name="Wang S."/>
            <person name="Wang H."/>
            <person name="Wang A."/>
            <person name="Jiang F."/>
            <person name="Liu H."/>
            <person name="Zhao H."/>
            <person name="Xu D."/>
            <person name="Zhang Y."/>
        </authorList>
    </citation>
    <scope>NUCLEOTIDE SEQUENCE [LARGE SCALE GENOMIC DNA]</scope>
    <source>
        <strain evidence="2">cv. Niubang</strain>
    </source>
</reference>
<reference evidence="2" key="1">
    <citation type="journal article" date="2022" name="Mol. Ecol. Resour.">
        <title>The genomes of chicory, endive, great burdock and yacon provide insights into Asteraceae palaeo-polyploidization history and plant inulin production.</title>
        <authorList>
            <person name="Fan W."/>
            <person name="Wang S."/>
            <person name="Wang H."/>
            <person name="Wang A."/>
            <person name="Jiang F."/>
            <person name="Liu H."/>
            <person name="Zhao H."/>
            <person name="Xu D."/>
            <person name="Zhang Y."/>
        </authorList>
    </citation>
    <scope>NUCLEOTIDE SEQUENCE [LARGE SCALE GENOMIC DNA]</scope>
    <source>
        <strain evidence="2">cv. Niubang</strain>
    </source>
</reference>
<dbReference type="Proteomes" id="UP001055879">
    <property type="component" value="Linkage Group LG11"/>
</dbReference>
<organism evidence="1 2">
    <name type="scientific">Arctium lappa</name>
    <name type="common">Greater burdock</name>
    <name type="synonym">Lappa major</name>
    <dbReference type="NCBI Taxonomy" id="4217"/>
    <lineage>
        <taxon>Eukaryota</taxon>
        <taxon>Viridiplantae</taxon>
        <taxon>Streptophyta</taxon>
        <taxon>Embryophyta</taxon>
        <taxon>Tracheophyta</taxon>
        <taxon>Spermatophyta</taxon>
        <taxon>Magnoliopsida</taxon>
        <taxon>eudicotyledons</taxon>
        <taxon>Gunneridae</taxon>
        <taxon>Pentapetalae</taxon>
        <taxon>asterids</taxon>
        <taxon>campanulids</taxon>
        <taxon>Asterales</taxon>
        <taxon>Asteraceae</taxon>
        <taxon>Carduoideae</taxon>
        <taxon>Cardueae</taxon>
        <taxon>Arctiinae</taxon>
        <taxon>Arctium</taxon>
    </lineage>
</organism>
<evidence type="ECO:0000313" key="1">
    <source>
        <dbReference type="EMBL" id="KAI3692938.1"/>
    </source>
</evidence>
<accession>A0ACB8Z5Q9</accession>
<gene>
    <name evidence="1" type="ORF">L6452_32763</name>
</gene>
<dbReference type="EMBL" id="CM042057">
    <property type="protein sequence ID" value="KAI3692938.1"/>
    <property type="molecule type" value="Genomic_DNA"/>
</dbReference>
<keyword evidence="2" id="KW-1185">Reference proteome</keyword>
<sequence length="368" mass="43088">MLLLDDKKTIFRVIILLVLKVPHKISRQEADKDNIAKKMLRLEEEKQQPKTIARFLYASYPFALSSCPDQLSHEPSPFNNLKCLRQNDCITRMPTQVRNYLHESSPSTTFLMDLPQKRTRQDKGTMAKKLEEEKQPPETIAEEKRSRPEALPSCLDQLLHEPSPFNQLSHESSPFNNGMCLKQKDCSPRMPPQIRNYLLESSLTATFINDLPQVSPKRSKQEVDKGTMAKKLAMLEEEKQQTETMAEEKRMLEEKIQMQDETIEQQKAMMEAMKLQYEKRTLEDKIEMQDKVIAQQKSMLEAMKLQYENGMLEAKIQMQDLTIVKQKSMLELMKLQHEKKMLVAKIKMQDDIIAQKKDMLEAMRLHRY</sequence>